<organism evidence="1 2">
    <name type="scientific">Halolamina pelagica</name>
    <dbReference type="NCBI Taxonomy" id="699431"/>
    <lineage>
        <taxon>Archaea</taxon>
        <taxon>Methanobacteriati</taxon>
        <taxon>Methanobacteriota</taxon>
        <taxon>Stenosarchaea group</taxon>
        <taxon>Halobacteria</taxon>
        <taxon>Halobacteriales</taxon>
        <taxon>Haloferacaceae</taxon>
    </lineage>
</organism>
<reference evidence="2" key="1">
    <citation type="submission" date="2016-10" db="EMBL/GenBank/DDBJ databases">
        <authorList>
            <person name="Varghese N."/>
            <person name="Submissions S."/>
        </authorList>
    </citation>
    <scope>NUCLEOTIDE SEQUENCE [LARGE SCALE GENOMIC DNA]</scope>
    <source>
        <strain evidence="2">CGMCC 1.10329</strain>
    </source>
</reference>
<dbReference type="GO" id="GO:0006508">
    <property type="term" value="P:proteolysis"/>
    <property type="evidence" value="ECO:0007669"/>
    <property type="project" value="InterPro"/>
</dbReference>
<dbReference type="AlphaFoldDB" id="A0A1I5WAA8"/>
<accession>A0A1I5WAA8</accession>
<evidence type="ECO:0000313" key="1">
    <source>
        <dbReference type="EMBL" id="SFQ16577.1"/>
    </source>
</evidence>
<evidence type="ECO:0000313" key="2">
    <source>
        <dbReference type="Proteomes" id="UP000183769"/>
    </source>
</evidence>
<keyword evidence="2" id="KW-1185">Reference proteome</keyword>
<dbReference type="InterPro" id="IPR008257">
    <property type="entry name" value="Pept_M19"/>
</dbReference>
<gene>
    <name evidence="1" type="ORF">SAMN05216277_12514</name>
</gene>
<dbReference type="InterPro" id="IPR032466">
    <property type="entry name" value="Metal_Hydrolase"/>
</dbReference>
<proteinExistence type="predicted"/>
<dbReference type="RefSeq" id="WP_166623284.1">
    <property type="nucleotide sequence ID" value="NZ_FOXI01000025.1"/>
</dbReference>
<dbReference type="Gene3D" id="3.20.20.140">
    <property type="entry name" value="Metal-dependent hydrolases"/>
    <property type="match status" value="1"/>
</dbReference>
<name>A0A1I5WAA8_9EURY</name>
<dbReference type="OrthoDB" id="26221at2157"/>
<dbReference type="PROSITE" id="PS51365">
    <property type="entry name" value="RENAL_DIPEPTIDASE_2"/>
    <property type="match status" value="1"/>
</dbReference>
<dbReference type="SUPFAM" id="SSF51556">
    <property type="entry name" value="Metallo-dependent hydrolases"/>
    <property type="match status" value="1"/>
</dbReference>
<dbReference type="EMBL" id="FOXI01000025">
    <property type="protein sequence ID" value="SFQ16577.1"/>
    <property type="molecule type" value="Genomic_DNA"/>
</dbReference>
<protein>
    <submittedName>
        <fullName evidence="1">Membrane dipeptidase</fullName>
    </submittedName>
</protein>
<dbReference type="PANTHER" id="PTHR10443:SF12">
    <property type="entry name" value="DIPEPTIDASE"/>
    <property type="match status" value="1"/>
</dbReference>
<dbReference type="Proteomes" id="UP000183769">
    <property type="component" value="Unassembled WGS sequence"/>
</dbReference>
<sequence>MPEPMFDFFPRGTPLLVTDRIERRMHEELEAGEDASAAYDAMEQEQVRQLREDPAFRDELRAAFAEAGVNLVSATMMGFDRTGTYADGVRADLARWNGRFDAVPWLRRATSPAEAREIVADGDVGVVPNMQNLGAAIEGDVEAVEELYNAGVRVGQLTYNTQNLVGHGCTDRVDAGLSNHGVAAVERMNELGMVVDLSHCGRQTTLDGVAVSDDPVAYTHTFSNELSDHDRGKSDEELAALRAADGYVGVLAVPFFLEPGEADASFDQVFDHIDYMVEHVGIDRVGIGTDWGSWTPEIPEELHEGFMRTFKSLGFREEHGVTIGRGFGPMQAYEDWPAIPEGLAERGYDETERRKLLGGNFLEFWERAVA</sequence>
<dbReference type="GO" id="GO:0070573">
    <property type="term" value="F:metallodipeptidase activity"/>
    <property type="evidence" value="ECO:0007669"/>
    <property type="project" value="InterPro"/>
</dbReference>
<dbReference type="Pfam" id="PF01244">
    <property type="entry name" value="Peptidase_M19"/>
    <property type="match status" value="1"/>
</dbReference>
<dbReference type="PANTHER" id="PTHR10443">
    <property type="entry name" value="MICROSOMAL DIPEPTIDASE"/>
    <property type="match status" value="1"/>
</dbReference>